<comment type="pathway">
    <text evidence="1">Purine metabolism; IMP biosynthesis via de novo pathway; N(2)-formyl-N(1)-(5-phospho-D-ribosyl)glycinamide from N(1)-(5-phospho-D-ribosyl)glycinamide (10-formyl THF route): step 1/1.</text>
</comment>
<protein>
    <recommendedName>
        <fullName evidence="2">phosphoribosylglycinamide formyltransferase 1</fullName>
        <ecNumber evidence="2">2.1.2.2</ecNumber>
    </recommendedName>
</protein>
<dbReference type="PANTHER" id="PTHR43369">
    <property type="entry name" value="PHOSPHORIBOSYLGLYCINAMIDE FORMYLTRANSFERASE"/>
    <property type="match status" value="1"/>
</dbReference>
<evidence type="ECO:0000313" key="7">
    <source>
        <dbReference type="Proteomes" id="UP000054537"/>
    </source>
</evidence>
<dbReference type="GO" id="GO:0005737">
    <property type="term" value="C:cytoplasm"/>
    <property type="evidence" value="ECO:0007669"/>
    <property type="project" value="TreeGrafter"/>
</dbReference>
<dbReference type="EMBL" id="JRTT01000140">
    <property type="protein sequence ID" value="KHD72078.1"/>
    <property type="molecule type" value="Genomic_DNA"/>
</dbReference>
<name>A0A0A6UAI1_ACTUT</name>
<dbReference type="Pfam" id="PF00551">
    <property type="entry name" value="Formyl_trans_N"/>
    <property type="match status" value="1"/>
</dbReference>
<organism evidence="6 7">
    <name type="scientific">Actinoplanes utahensis</name>
    <dbReference type="NCBI Taxonomy" id="1869"/>
    <lineage>
        <taxon>Bacteria</taxon>
        <taxon>Bacillati</taxon>
        <taxon>Actinomycetota</taxon>
        <taxon>Actinomycetes</taxon>
        <taxon>Micromonosporales</taxon>
        <taxon>Micromonosporaceae</taxon>
        <taxon>Actinoplanes</taxon>
    </lineage>
</organism>
<dbReference type="InterPro" id="IPR036477">
    <property type="entry name" value="Formyl_transf_N_sf"/>
</dbReference>
<dbReference type="AlphaFoldDB" id="A0A0A6UAI1"/>
<dbReference type="Gene3D" id="3.40.50.170">
    <property type="entry name" value="Formyl transferase, N-terminal domain"/>
    <property type="match status" value="1"/>
</dbReference>
<keyword evidence="4" id="KW-0658">Purine biosynthesis</keyword>
<evidence type="ECO:0000256" key="4">
    <source>
        <dbReference type="ARBA" id="ARBA00022755"/>
    </source>
</evidence>
<reference evidence="6 7" key="1">
    <citation type="submission" date="2014-10" db="EMBL/GenBank/DDBJ databases">
        <title>Draft genome sequence of Actinoplanes utahensis NRRL 12052.</title>
        <authorList>
            <person name="Velasco-Bucheli B."/>
            <person name="del Cerro C."/>
            <person name="Hormigo D."/>
            <person name="Garcia J.L."/>
            <person name="Acebal C."/>
            <person name="Arroyo M."/>
            <person name="de la Mata I."/>
        </authorList>
    </citation>
    <scope>NUCLEOTIDE SEQUENCE [LARGE SCALE GENOMIC DNA]</scope>
    <source>
        <strain evidence="6 7">NRRL 12052</strain>
    </source>
</reference>
<keyword evidence="3" id="KW-0808">Transferase</keyword>
<dbReference type="GO" id="GO:0006189">
    <property type="term" value="P:'de novo' IMP biosynthetic process"/>
    <property type="evidence" value="ECO:0007669"/>
    <property type="project" value="TreeGrafter"/>
</dbReference>
<feature type="domain" description="Formyl transferase N-terminal" evidence="5">
    <location>
        <begin position="24"/>
        <end position="206"/>
    </location>
</feature>
<evidence type="ECO:0000256" key="1">
    <source>
        <dbReference type="ARBA" id="ARBA00005054"/>
    </source>
</evidence>
<accession>A0A0A6UAI1</accession>
<dbReference type="OrthoDB" id="4129141at2"/>
<dbReference type="SUPFAM" id="SSF53328">
    <property type="entry name" value="Formyltransferase"/>
    <property type="match status" value="1"/>
</dbReference>
<proteinExistence type="predicted"/>
<dbReference type="PANTHER" id="PTHR43369:SF2">
    <property type="entry name" value="PHOSPHORIBOSYLGLYCINAMIDE FORMYLTRANSFERASE"/>
    <property type="match status" value="1"/>
</dbReference>
<dbReference type="Proteomes" id="UP000054537">
    <property type="component" value="Unassembled WGS sequence"/>
</dbReference>
<evidence type="ECO:0000313" key="6">
    <source>
        <dbReference type="EMBL" id="KHD72078.1"/>
    </source>
</evidence>
<dbReference type="eggNOG" id="COG0299">
    <property type="taxonomic scope" value="Bacteria"/>
</dbReference>
<gene>
    <name evidence="6" type="ORF">MB27_42305</name>
</gene>
<dbReference type="InterPro" id="IPR002376">
    <property type="entry name" value="Formyl_transf_N"/>
</dbReference>
<comment type="caution">
    <text evidence="6">The sequence shown here is derived from an EMBL/GenBank/DDBJ whole genome shotgun (WGS) entry which is preliminary data.</text>
</comment>
<evidence type="ECO:0000256" key="2">
    <source>
        <dbReference type="ARBA" id="ARBA00012254"/>
    </source>
</evidence>
<keyword evidence="7" id="KW-1185">Reference proteome</keyword>
<dbReference type="EC" id="2.1.2.2" evidence="2"/>
<evidence type="ECO:0000259" key="5">
    <source>
        <dbReference type="Pfam" id="PF00551"/>
    </source>
</evidence>
<dbReference type="GO" id="GO:0004644">
    <property type="term" value="F:phosphoribosylglycinamide formyltransferase activity"/>
    <property type="evidence" value="ECO:0007669"/>
    <property type="project" value="UniProtKB-EC"/>
</dbReference>
<evidence type="ECO:0000256" key="3">
    <source>
        <dbReference type="ARBA" id="ARBA00022679"/>
    </source>
</evidence>
<dbReference type="STRING" id="1869.MB27_42305"/>
<dbReference type="RefSeq" id="WP_043533862.1">
    <property type="nucleotide sequence ID" value="NZ_BAABKU010000002.1"/>
</dbReference>
<sequence>MSGATALDRELFGALRERCLAGARVTVLLSGRGSNAEVLLSSRYRYPNLRFVSLFADRPGSAASTLAGRYGLPWFEPPDRMPAGKLWPQLRRWLTWTGTDVVFCGGFLRILPDDICHQWPGVNVHPADLTVRDDSGRPRLTGMNAVPDSLALGHRQVRASAHLVRNPVDEGLVLALSRPVEVVAGDDPAAVHDRLRLRREHRLYPRLAEMLAAGDLHLGDLPLRDVE</sequence>